<evidence type="ECO:0000313" key="1">
    <source>
        <dbReference type="EMBL" id="MBC8539586.1"/>
    </source>
</evidence>
<dbReference type="RefSeq" id="WP_249310793.1">
    <property type="nucleotide sequence ID" value="NZ_JACRSU010000001.1"/>
</dbReference>
<gene>
    <name evidence="1" type="ORF">H8698_01170</name>
</gene>
<organism evidence="1 2">
    <name type="scientific">Congzhengia minquanensis</name>
    <dbReference type="NCBI Taxonomy" id="2763657"/>
    <lineage>
        <taxon>Bacteria</taxon>
        <taxon>Bacillati</taxon>
        <taxon>Bacillota</taxon>
        <taxon>Clostridia</taxon>
        <taxon>Eubacteriales</taxon>
        <taxon>Oscillospiraceae</taxon>
        <taxon>Congzhengia</taxon>
    </lineage>
</organism>
<evidence type="ECO:0000313" key="2">
    <source>
        <dbReference type="Proteomes" id="UP000611762"/>
    </source>
</evidence>
<dbReference type="Proteomes" id="UP000611762">
    <property type="component" value="Unassembled WGS sequence"/>
</dbReference>
<name>A0A926HYA3_9FIRM</name>
<sequence length="278" mass="32393">MNDRIQLGFRNEKALVNERLLSEKEFPVEVLQKPDERVDVLFKYGSNQRIFDEFITALADYIINKYEKKILKRIILNNYGDLKPFQLQDIVRHLPELEQDRETGRAKRRSVVKDGLYGYFEENDSASVEGLVTFRMKEYEALLTQAAEQLFDIYLTHKEYEEFIELLRYFVNVQSARPHLTHLIVHSRGMYTILNEDKEDITAECISDFARPEEISTDNFDDLLISMLITLAPEKIIVHNSVDIKNAELFDTINKVFGKVEYCTGCEMCGVKAAQCKL</sequence>
<dbReference type="EMBL" id="JACRSU010000001">
    <property type="protein sequence ID" value="MBC8539586.1"/>
    <property type="molecule type" value="Genomic_DNA"/>
</dbReference>
<dbReference type="InterPro" id="IPR014199">
    <property type="entry name" value="Spore_YtxC"/>
</dbReference>
<protein>
    <submittedName>
        <fullName evidence="1">Sporulation protein YtxC</fullName>
    </submittedName>
</protein>
<keyword evidence="2" id="KW-1185">Reference proteome</keyword>
<reference evidence="1" key="1">
    <citation type="submission" date="2020-08" db="EMBL/GenBank/DDBJ databases">
        <title>Genome public.</title>
        <authorList>
            <person name="Liu C."/>
            <person name="Sun Q."/>
        </authorList>
    </citation>
    <scope>NUCLEOTIDE SEQUENCE</scope>
    <source>
        <strain evidence="1">H8</strain>
    </source>
</reference>
<dbReference type="Pfam" id="PF08812">
    <property type="entry name" value="YtxC"/>
    <property type="match status" value="1"/>
</dbReference>
<proteinExistence type="predicted"/>
<comment type="caution">
    <text evidence="1">The sequence shown here is derived from an EMBL/GenBank/DDBJ whole genome shotgun (WGS) entry which is preliminary data.</text>
</comment>
<dbReference type="AlphaFoldDB" id="A0A926HYA3"/>
<accession>A0A926HYA3</accession>